<name>A0AAD3M8J5_LATJO</name>
<dbReference type="SUPFAM" id="SSF50494">
    <property type="entry name" value="Trypsin-like serine proteases"/>
    <property type="match status" value="2"/>
</dbReference>
<dbReference type="GO" id="GO:0005615">
    <property type="term" value="C:extracellular space"/>
    <property type="evidence" value="ECO:0007669"/>
    <property type="project" value="TreeGrafter"/>
</dbReference>
<accession>A0AAD3M8J5</accession>
<gene>
    <name evidence="2" type="ORF">AKAME5_002746000</name>
</gene>
<dbReference type="InterPro" id="IPR009003">
    <property type="entry name" value="Peptidase_S1_PA"/>
</dbReference>
<keyword evidence="3" id="KW-1185">Reference proteome</keyword>
<dbReference type="PROSITE" id="PS50240">
    <property type="entry name" value="TRYPSIN_DOM"/>
    <property type="match status" value="1"/>
</dbReference>
<dbReference type="PANTHER" id="PTHR24257">
    <property type="entry name" value="CHYMOTRYPSIN-LIKE ELASTASE FAMILY MEMBER"/>
    <property type="match status" value="1"/>
</dbReference>
<comment type="caution">
    <text evidence="2">The sequence shown here is derived from an EMBL/GenBank/DDBJ whole genome shotgun (WGS) entry which is preliminary data.</text>
</comment>
<dbReference type="Gene3D" id="2.40.10.10">
    <property type="entry name" value="Trypsin-like serine proteases"/>
    <property type="match status" value="3"/>
</dbReference>
<dbReference type="Proteomes" id="UP001279410">
    <property type="component" value="Unassembled WGS sequence"/>
</dbReference>
<dbReference type="InterPro" id="IPR050850">
    <property type="entry name" value="Peptidase_S1_Elastase_sf"/>
</dbReference>
<evidence type="ECO:0000313" key="2">
    <source>
        <dbReference type="EMBL" id="GLD49480.1"/>
    </source>
</evidence>
<dbReference type="SMART" id="SM00020">
    <property type="entry name" value="Tryp_SPc"/>
    <property type="match status" value="1"/>
</dbReference>
<protein>
    <submittedName>
        <fullName evidence="2">Proproteinase E-like protein</fullName>
    </submittedName>
</protein>
<sequence>MSYWDPRTYRVVLGEYDLTNGEGYEQVRAVERIIVHPGWNSNCLSCGNDIAMIKLASPAVLNDKVQPSCVPESGEIVPHNYPCYVTGWGRLYSGGPIMPKLQQAILPVVTVSAVHTVGSIAKTHMICGGETTLQGSNPASLLSWNDKVQLPLCARERRSSHNYPCYATGWWRLYSNGPISSKLQQALLPVVSNSICNSDWEIQGGPSELCGNDGRYVTMLQY</sequence>
<dbReference type="AlphaFoldDB" id="A0AAD3M8J5"/>
<dbReference type="InterPro" id="IPR043504">
    <property type="entry name" value="Peptidase_S1_PA_chymotrypsin"/>
</dbReference>
<reference evidence="2" key="1">
    <citation type="submission" date="2022-08" db="EMBL/GenBank/DDBJ databases">
        <title>Genome sequencing of akame (Lates japonicus).</title>
        <authorList>
            <person name="Hashiguchi Y."/>
            <person name="Takahashi H."/>
        </authorList>
    </citation>
    <scope>NUCLEOTIDE SEQUENCE</scope>
    <source>
        <strain evidence="2">Kochi</strain>
    </source>
</reference>
<dbReference type="GO" id="GO:0006508">
    <property type="term" value="P:proteolysis"/>
    <property type="evidence" value="ECO:0007669"/>
    <property type="project" value="InterPro"/>
</dbReference>
<proteinExistence type="predicted"/>
<dbReference type="InterPro" id="IPR001254">
    <property type="entry name" value="Trypsin_dom"/>
</dbReference>
<dbReference type="GO" id="GO:0004252">
    <property type="term" value="F:serine-type endopeptidase activity"/>
    <property type="evidence" value="ECO:0007669"/>
    <property type="project" value="InterPro"/>
</dbReference>
<feature type="domain" description="Peptidase S1" evidence="1">
    <location>
        <begin position="1"/>
        <end position="222"/>
    </location>
</feature>
<evidence type="ECO:0000313" key="3">
    <source>
        <dbReference type="Proteomes" id="UP001279410"/>
    </source>
</evidence>
<dbReference type="PANTHER" id="PTHR24257:SF22">
    <property type="entry name" value="CHYMOTRYPSIN-LIKE ELASTASE FAMILY MEMBER 3B"/>
    <property type="match status" value="1"/>
</dbReference>
<organism evidence="2 3">
    <name type="scientific">Lates japonicus</name>
    <name type="common">Japanese lates</name>
    <dbReference type="NCBI Taxonomy" id="270547"/>
    <lineage>
        <taxon>Eukaryota</taxon>
        <taxon>Metazoa</taxon>
        <taxon>Chordata</taxon>
        <taxon>Craniata</taxon>
        <taxon>Vertebrata</taxon>
        <taxon>Euteleostomi</taxon>
        <taxon>Actinopterygii</taxon>
        <taxon>Neopterygii</taxon>
        <taxon>Teleostei</taxon>
        <taxon>Neoteleostei</taxon>
        <taxon>Acanthomorphata</taxon>
        <taxon>Carangaria</taxon>
        <taxon>Carangaria incertae sedis</taxon>
        <taxon>Centropomidae</taxon>
        <taxon>Lates</taxon>
    </lineage>
</organism>
<dbReference type="Pfam" id="PF00089">
    <property type="entry name" value="Trypsin"/>
    <property type="match status" value="2"/>
</dbReference>
<dbReference type="EMBL" id="BRZM01003569">
    <property type="protein sequence ID" value="GLD49480.1"/>
    <property type="molecule type" value="Genomic_DNA"/>
</dbReference>
<evidence type="ECO:0000259" key="1">
    <source>
        <dbReference type="PROSITE" id="PS50240"/>
    </source>
</evidence>